<sequence length="448" mass="48781">MLQIRLSKGSSADGGRGATEKPPPTLDTVTVACPDHLEIADLPVAKSVGAVTSSAATVRTVGRRSRRSPGDRVHFCIRCDFPVAIYGRLIPFYNSSKMLQVPCEHVFCLACARSDASCYLCDERIQKIQSIKLLEGIFICAALHCLKSFFKQADLVAHIHEVHSDLIQSNTKKEAIHSHSSTDTHKQSIMQETSTARAPPQPGFSVGTNYQQQNHDERTHSQQFNDYPSTVEVQHLRLMQSDNLPQGSDKSNAWMNLSQDFMSQAGPQIQQVSNQSFAQNHGVNLLQPPLQPNYQLPVNHNQAILPPAAVSYPLSADGSQQFYGMPYQLPNPEQLQTGGPVQGSALGFSPAPGGIATFAGNGPRPWFTGQMVVPMDPSVILTQGTLQGYTNLTDAQRNSQLSGGWLLNQPQIGQDSKVQGVPAVNSDSNGVFAQQLQQPGSLQIQLHR</sequence>
<keyword evidence="5" id="KW-0479">Metal-binding</keyword>
<dbReference type="GO" id="GO:0030155">
    <property type="term" value="P:regulation of cell adhesion"/>
    <property type="evidence" value="ECO:0007669"/>
    <property type="project" value="TreeGrafter"/>
</dbReference>
<dbReference type="InterPro" id="IPR017907">
    <property type="entry name" value="Znf_RING_CS"/>
</dbReference>
<evidence type="ECO:0000256" key="8">
    <source>
        <dbReference type="ARBA" id="ARBA00022833"/>
    </source>
</evidence>
<dbReference type="GO" id="GO:0061630">
    <property type="term" value="F:ubiquitin protein ligase activity"/>
    <property type="evidence" value="ECO:0007669"/>
    <property type="project" value="UniProtKB-EC"/>
</dbReference>
<keyword evidence="6 11" id="KW-0863">Zinc-finger</keyword>
<dbReference type="PANTHER" id="PTHR13480:SF0">
    <property type="entry name" value="E3 UBIQUITIN-PROTEIN LIGASE HAKAI"/>
    <property type="match status" value="1"/>
</dbReference>
<feature type="domain" description="C2H2-type" evidence="13">
    <location>
        <begin position="138"/>
        <end position="164"/>
    </location>
</feature>
<dbReference type="PROSITE" id="PS50157">
    <property type="entry name" value="ZINC_FINGER_C2H2_2"/>
    <property type="match status" value="1"/>
</dbReference>
<evidence type="ECO:0000256" key="1">
    <source>
        <dbReference type="ARBA" id="ARBA00000900"/>
    </source>
</evidence>
<dbReference type="InterPro" id="IPR013083">
    <property type="entry name" value="Znf_RING/FYVE/PHD"/>
</dbReference>
<comment type="similarity">
    <text evidence="10">Belongs to the Hakai family.</text>
</comment>
<comment type="catalytic activity">
    <reaction evidence="1">
        <text>S-ubiquitinyl-[E2 ubiquitin-conjugating enzyme]-L-cysteine + [acceptor protein]-L-lysine = [E2 ubiquitin-conjugating enzyme]-L-cysteine + N(6)-ubiquitinyl-[acceptor protein]-L-lysine.</text>
        <dbReference type="EC" id="2.3.2.27"/>
    </reaction>
</comment>
<evidence type="ECO:0000256" key="5">
    <source>
        <dbReference type="ARBA" id="ARBA00022723"/>
    </source>
</evidence>
<reference evidence="14 15" key="1">
    <citation type="submission" date="2020-08" db="EMBL/GenBank/DDBJ databases">
        <title>Plant Genome Project.</title>
        <authorList>
            <person name="Zhang R.-G."/>
        </authorList>
    </citation>
    <scope>NUCLEOTIDE SEQUENCE [LARGE SCALE GENOMIC DNA]</scope>
    <source>
        <tissue evidence="14">Rhizome</tissue>
    </source>
</reference>
<dbReference type="EC" id="2.3.2.27" evidence="3"/>
<dbReference type="AlphaFoldDB" id="A0A8J5HVV5"/>
<dbReference type="PROSITE" id="PS00518">
    <property type="entry name" value="ZF_RING_1"/>
    <property type="match status" value="1"/>
</dbReference>
<feature type="region of interest" description="Disordered" evidence="12">
    <location>
        <begin position="170"/>
        <end position="203"/>
    </location>
</feature>
<dbReference type="GO" id="GO:0016567">
    <property type="term" value="P:protein ubiquitination"/>
    <property type="evidence" value="ECO:0007669"/>
    <property type="project" value="InterPro"/>
</dbReference>
<evidence type="ECO:0000256" key="10">
    <source>
        <dbReference type="ARBA" id="ARBA00038499"/>
    </source>
</evidence>
<dbReference type="InterPro" id="IPR040383">
    <property type="entry name" value="HAKAI/CBLL2"/>
</dbReference>
<dbReference type="GO" id="GO:0005634">
    <property type="term" value="C:nucleus"/>
    <property type="evidence" value="ECO:0007669"/>
    <property type="project" value="UniProtKB-SubCell"/>
</dbReference>
<evidence type="ECO:0000256" key="9">
    <source>
        <dbReference type="ARBA" id="ARBA00023242"/>
    </source>
</evidence>
<keyword evidence="8" id="KW-0862">Zinc</keyword>
<dbReference type="Gene3D" id="3.30.40.10">
    <property type="entry name" value="Zinc/RING finger domain, C3HC4 (zinc finger)"/>
    <property type="match status" value="1"/>
</dbReference>
<feature type="region of interest" description="Disordered" evidence="12">
    <location>
        <begin position="1"/>
        <end position="26"/>
    </location>
</feature>
<evidence type="ECO:0000256" key="3">
    <source>
        <dbReference type="ARBA" id="ARBA00012483"/>
    </source>
</evidence>
<keyword evidence="7" id="KW-0833">Ubl conjugation pathway</keyword>
<keyword evidence="4" id="KW-0808">Transferase</keyword>
<accession>A0A8J5HVV5</accession>
<dbReference type="CDD" id="cd16508">
    <property type="entry name" value="RING-HC_HAKAI-like"/>
    <property type="match status" value="1"/>
</dbReference>
<dbReference type="PANTHER" id="PTHR13480">
    <property type="entry name" value="E3 UBIQUITIN-PROTEIN LIGASE HAKAI-RELATED"/>
    <property type="match status" value="1"/>
</dbReference>
<name>A0A8J5HVV5_ZINOF</name>
<evidence type="ECO:0000313" key="15">
    <source>
        <dbReference type="Proteomes" id="UP000734854"/>
    </source>
</evidence>
<dbReference type="InterPro" id="IPR013087">
    <property type="entry name" value="Znf_C2H2_type"/>
</dbReference>
<evidence type="ECO:0000256" key="12">
    <source>
        <dbReference type="SAM" id="MobiDB-lite"/>
    </source>
</evidence>
<evidence type="ECO:0000259" key="13">
    <source>
        <dbReference type="PROSITE" id="PS50157"/>
    </source>
</evidence>
<comment type="caution">
    <text evidence="14">The sequence shown here is derived from an EMBL/GenBank/DDBJ whole genome shotgun (WGS) entry which is preliminary data.</text>
</comment>
<organism evidence="14 15">
    <name type="scientific">Zingiber officinale</name>
    <name type="common">Ginger</name>
    <name type="synonym">Amomum zingiber</name>
    <dbReference type="NCBI Taxonomy" id="94328"/>
    <lineage>
        <taxon>Eukaryota</taxon>
        <taxon>Viridiplantae</taxon>
        <taxon>Streptophyta</taxon>
        <taxon>Embryophyta</taxon>
        <taxon>Tracheophyta</taxon>
        <taxon>Spermatophyta</taxon>
        <taxon>Magnoliopsida</taxon>
        <taxon>Liliopsida</taxon>
        <taxon>Zingiberales</taxon>
        <taxon>Zingiberaceae</taxon>
        <taxon>Zingiber</taxon>
    </lineage>
</organism>
<dbReference type="Proteomes" id="UP000734854">
    <property type="component" value="Unassembled WGS sequence"/>
</dbReference>
<proteinExistence type="inferred from homology"/>
<dbReference type="InterPro" id="IPR040380">
    <property type="entry name" value="HAKAI-like_RING-HC"/>
</dbReference>
<gene>
    <name evidence="14" type="ORF">ZIOFF_002151</name>
</gene>
<dbReference type="EMBL" id="JACMSC010000001">
    <property type="protein sequence ID" value="KAG6537071.1"/>
    <property type="molecule type" value="Genomic_DNA"/>
</dbReference>
<dbReference type="PROSITE" id="PS00028">
    <property type="entry name" value="ZINC_FINGER_C2H2_1"/>
    <property type="match status" value="1"/>
</dbReference>
<feature type="compositionally biased region" description="Basic and acidic residues" evidence="12">
    <location>
        <begin position="171"/>
        <end position="186"/>
    </location>
</feature>
<comment type="subcellular location">
    <subcellularLocation>
        <location evidence="2">Nucleus</location>
    </subcellularLocation>
</comment>
<evidence type="ECO:0000256" key="4">
    <source>
        <dbReference type="ARBA" id="ARBA00022679"/>
    </source>
</evidence>
<evidence type="ECO:0000313" key="14">
    <source>
        <dbReference type="EMBL" id="KAG6537071.1"/>
    </source>
</evidence>
<protein>
    <recommendedName>
        <fullName evidence="3">RING-type E3 ubiquitin transferase</fullName>
        <ecNumber evidence="3">2.3.2.27</ecNumber>
    </recommendedName>
</protein>
<feature type="compositionally biased region" description="Polar residues" evidence="12">
    <location>
        <begin position="187"/>
        <end position="196"/>
    </location>
</feature>
<evidence type="ECO:0000256" key="6">
    <source>
        <dbReference type="ARBA" id="ARBA00022771"/>
    </source>
</evidence>
<keyword evidence="15" id="KW-1185">Reference proteome</keyword>
<evidence type="ECO:0000256" key="2">
    <source>
        <dbReference type="ARBA" id="ARBA00004123"/>
    </source>
</evidence>
<evidence type="ECO:0000256" key="11">
    <source>
        <dbReference type="PROSITE-ProRule" id="PRU00042"/>
    </source>
</evidence>
<keyword evidence="9" id="KW-0539">Nucleus</keyword>
<dbReference type="GO" id="GO:0008270">
    <property type="term" value="F:zinc ion binding"/>
    <property type="evidence" value="ECO:0007669"/>
    <property type="project" value="UniProtKB-KW"/>
</dbReference>
<evidence type="ECO:0000256" key="7">
    <source>
        <dbReference type="ARBA" id="ARBA00022786"/>
    </source>
</evidence>